<evidence type="ECO:0000313" key="4">
    <source>
        <dbReference type="EMBL" id="KAH8989976.1"/>
    </source>
</evidence>
<evidence type="ECO:0000256" key="1">
    <source>
        <dbReference type="ARBA" id="ARBA00004685"/>
    </source>
</evidence>
<dbReference type="Pfam" id="PF11807">
    <property type="entry name" value="UstYa"/>
    <property type="match status" value="1"/>
</dbReference>
<dbReference type="EMBL" id="JAKELL010000033">
    <property type="protein sequence ID" value="KAH8989976.1"/>
    <property type="molecule type" value="Genomic_DNA"/>
</dbReference>
<dbReference type="PANTHER" id="PTHR33365:SF4">
    <property type="entry name" value="CYCLOCHLOROTINE BIOSYNTHESIS PROTEIN O"/>
    <property type="match status" value="1"/>
</dbReference>
<evidence type="ECO:0000313" key="5">
    <source>
        <dbReference type="Proteomes" id="UP001201163"/>
    </source>
</evidence>
<comment type="caution">
    <text evidence="4">The sequence shown here is derived from an EMBL/GenBank/DDBJ whole genome shotgun (WGS) entry which is preliminary data.</text>
</comment>
<dbReference type="Proteomes" id="UP001201163">
    <property type="component" value="Unassembled WGS sequence"/>
</dbReference>
<name>A0AAD4QCT3_9AGAM</name>
<accession>A0AAD4QCT3</accession>
<gene>
    <name evidence="4" type="ORF">EDB92DRAFT_810766</name>
</gene>
<keyword evidence="3" id="KW-0472">Membrane</keyword>
<feature type="transmembrane region" description="Helical" evidence="3">
    <location>
        <begin position="12"/>
        <end position="30"/>
    </location>
</feature>
<protein>
    <submittedName>
        <fullName evidence="4">Uncharacterized protein</fullName>
    </submittedName>
</protein>
<dbReference type="GO" id="GO:0043386">
    <property type="term" value="P:mycotoxin biosynthetic process"/>
    <property type="evidence" value="ECO:0007669"/>
    <property type="project" value="InterPro"/>
</dbReference>
<keyword evidence="5" id="KW-1185">Reference proteome</keyword>
<proteinExistence type="inferred from homology"/>
<dbReference type="AlphaFoldDB" id="A0AAD4QCT3"/>
<keyword evidence="3" id="KW-1133">Transmembrane helix</keyword>
<evidence type="ECO:0000256" key="3">
    <source>
        <dbReference type="SAM" id="Phobius"/>
    </source>
</evidence>
<keyword evidence="3" id="KW-0812">Transmembrane</keyword>
<comment type="similarity">
    <text evidence="2">Belongs to the ustYa family.</text>
</comment>
<evidence type="ECO:0000256" key="2">
    <source>
        <dbReference type="ARBA" id="ARBA00035112"/>
    </source>
</evidence>
<organism evidence="4 5">
    <name type="scientific">Lactarius akahatsu</name>
    <dbReference type="NCBI Taxonomy" id="416441"/>
    <lineage>
        <taxon>Eukaryota</taxon>
        <taxon>Fungi</taxon>
        <taxon>Dikarya</taxon>
        <taxon>Basidiomycota</taxon>
        <taxon>Agaricomycotina</taxon>
        <taxon>Agaricomycetes</taxon>
        <taxon>Russulales</taxon>
        <taxon>Russulaceae</taxon>
        <taxon>Lactarius</taxon>
    </lineage>
</organism>
<dbReference type="InterPro" id="IPR021765">
    <property type="entry name" value="UstYa-like"/>
</dbReference>
<sequence>MTPTVKASPTILFTSLVVLTILKLCGTVWLRNSVSDRSPTCSTALVGYNDPRQWDIGGERKAARVLMSSEESVHYQLHADLEWGALVPANGTIYLGPERHPFTISMFHQLRCIDTIRTVLFSTRDLETPPPPSGLSRHCFNYLRQMALCRADTTLVQVLNPDDPHPFPDVAVCNDWEHVYTEVRRNQEHHREASGEE</sequence>
<reference evidence="4" key="1">
    <citation type="submission" date="2022-01" db="EMBL/GenBank/DDBJ databases">
        <title>Comparative genomics reveals a dynamic genome evolution in the ectomycorrhizal milk-cap (Lactarius) mushrooms.</title>
        <authorList>
            <consortium name="DOE Joint Genome Institute"/>
            <person name="Lebreton A."/>
            <person name="Tang N."/>
            <person name="Kuo A."/>
            <person name="LaButti K."/>
            <person name="Drula E."/>
            <person name="Barry K."/>
            <person name="Clum A."/>
            <person name="Lipzen A."/>
            <person name="Mousain D."/>
            <person name="Ng V."/>
            <person name="Wang R."/>
            <person name="Wang X."/>
            <person name="Dai Y."/>
            <person name="Henrissat B."/>
            <person name="Grigoriev I.V."/>
            <person name="Guerin-Laguette A."/>
            <person name="Yu F."/>
            <person name="Martin F.M."/>
        </authorList>
    </citation>
    <scope>NUCLEOTIDE SEQUENCE</scope>
    <source>
        <strain evidence="4">QP</strain>
    </source>
</reference>
<dbReference type="PANTHER" id="PTHR33365">
    <property type="entry name" value="YALI0B05434P"/>
    <property type="match status" value="1"/>
</dbReference>
<comment type="pathway">
    <text evidence="1">Mycotoxin biosynthesis.</text>
</comment>